<accession>A0A7C9J6E1</accession>
<dbReference type="Pfam" id="PF20530">
    <property type="entry name" value="DUF6745"/>
    <property type="match status" value="1"/>
</dbReference>
<dbReference type="InterPro" id="IPR046633">
    <property type="entry name" value="DUF6745"/>
</dbReference>
<evidence type="ECO:0000313" key="2">
    <source>
        <dbReference type="EMBL" id="NAS20808.1"/>
    </source>
</evidence>
<protein>
    <recommendedName>
        <fullName evidence="1">DUF6745 domain-containing protein</fullName>
    </recommendedName>
</protein>
<evidence type="ECO:0000259" key="1">
    <source>
        <dbReference type="Pfam" id="PF20530"/>
    </source>
</evidence>
<dbReference type="Proteomes" id="UP000479526">
    <property type="component" value="Unassembled WGS sequence"/>
</dbReference>
<feature type="domain" description="DUF6745" evidence="1">
    <location>
        <begin position="156"/>
        <end position="359"/>
    </location>
</feature>
<dbReference type="RefSeq" id="WP_161478271.1">
    <property type="nucleotide sequence ID" value="NZ_WXEW01000001.1"/>
</dbReference>
<gene>
    <name evidence="2" type="ORF">GT755_03810</name>
</gene>
<proteinExistence type="predicted"/>
<name>A0A7C9J6E1_9ACTN</name>
<evidence type="ECO:0000313" key="3">
    <source>
        <dbReference type="Proteomes" id="UP000479526"/>
    </source>
</evidence>
<keyword evidence="3" id="KW-1185">Reference proteome</keyword>
<dbReference type="AlphaFoldDB" id="A0A7C9J6E1"/>
<organism evidence="2 3">
    <name type="scientific">Herbidospora solisilvae</name>
    <dbReference type="NCBI Taxonomy" id="2696284"/>
    <lineage>
        <taxon>Bacteria</taxon>
        <taxon>Bacillati</taxon>
        <taxon>Actinomycetota</taxon>
        <taxon>Actinomycetes</taxon>
        <taxon>Streptosporangiales</taxon>
        <taxon>Streptosporangiaceae</taxon>
        <taxon>Herbidospora</taxon>
    </lineage>
</organism>
<comment type="caution">
    <text evidence="2">The sequence shown here is derived from an EMBL/GenBank/DDBJ whole genome shotgun (WGS) entry which is preliminary data.</text>
</comment>
<dbReference type="EMBL" id="WXEW01000001">
    <property type="protein sequence ID" value="NAS20808.1"/>
    <property type="molecule type" value="Genomic_DNA"/>
</dbReference>
<reference evidence="2 3" key="1">
    <citation type="submission" date="2020-01" db="EMBL/GenBank/DDBJ databases">
        <title>Herbidospora sp. NEAU-GS84 nov., a novel actinomycete isolated from soil.</title>
        <authorList>
            <person name="Han L."/>
        </authorList>
    </citation>
    <scope>NUCLEOTIDE SEQUENCE [LARGE SCALE GENOMIC DNA]</scope>
    <source>
        <strain evidence="2 3">NEAU-GS84</strain>
    </source>
</reference>
<sequence length="359" mass="38997">MRVETTMTWADVAFSTGGGDRAEAEAGVREAYAAAGLAAPRAILWAGSPVVASAAAAIHHGGEAAVDALNKAGLGSLILSAAPLLARPLGRSVREEVRTQPWERARADVLRETGGAGWARVWESTGGLLWPRVNTVVQEIRRGLSVLGGEEAGDLLRQAALDAVLGQHDAAWLSAFADAPGLAGLTRVARNAGWWFPYADVAIVCERPAELHLDEAGRLHRSDGPALVFPDGFALEAWHGMPVPEGFVASMADLNPERIRNEENAELRRVMLEHFGFDRYLSESGATPLHRDETGILWRISLPDDEDVVTVEVVNSTAEPDGTFRTYFLRVPPWVQRARQGVAWTFGVKEEDYRPERET</sequence>